<dbReference type="AlphaFoldDB" id="A0A516KEE2"/>
<dbReference type="KEGG" id="aqt:FN924_05965"/>
<dbReference type="InterPro" id="IPR019673">
    <property type="entry name" value="Spore_germination_GerPC"/>
</dbReference>
<dbReference type="EMBL" id="CP041666">
    <property type="protein sequence ID" value="QDP39758.1"/>
    <property type="molecule type" value="Genomic_DNA"/>
</dbReference>
<dbReference type="Pfam" id="PF10737">
    <property type="entry name" value="GerPC"/>
    <property type="match status" value="1"/>
</dbReference>
<feature type="coiled-coil region" evidence="1">
    <location>
        <begin position="12"/>
        <end position="46"/>
    </location>
</feature>
<keyword evidence="1" id="KW-0175">Coiled coil</keyword>
<evidence type="ECO:0000313" key="2">
    <source>
        <dbReference type="EMBL" id="QDP39758.1"/>
    </source>
</evidence>
<keyword evidence="3" id="KW-1185">Reference proteome</keyword>
<proteinExistence type="predicted"/>
<evidence type="ECO:0000256" key="1">
    <source>
        <dbReference type="SAM" id="Coils"/>
    </source>
</evidence>
<gene>
    <name evidence="2" type="ORF">FN924_05965</name>
</gene>
<reference evidence="2 3" key="1">
    <citation type="submission" date="2019-07" db="EMBL/GenBank/DDBJ databases">
        <authorList>
            <person name="Li J."/>
        </authorList>
    </citation>
    <scope>NUCLEOTIDE SEQUENCE [LARGE SCALE GENOMIC DNA]</scope>
    <source>
        <strain evidence="2 3">TKL69</strain>
    </source>
</reference>
<protein>
    <submittedName>
        <fullName evidence="2">Uncharacterized protein</fullName>
    </submittedName>
</protein>
<organism evidence="2 3">
    <name type="scientific">Radiobacillus deserti</name>
    <dbReference type="NCBI Taxonomy" id="2594883"/>
    <lineage>
        <taxon>Bacteria</taxon>
        <taxon>Bacillati</taxon>
        <taxon>Bacillota</taxon>
        <taxon>Bacilli</taxon>
        <taxon>Bacillales</taxon>
        <taxon>Bacillaceae</taxon>
        <taxon>Radiobacillus</taxon>
    </lineage>
</organism>
<sequence length="189" mass="22493">MTLYYYNWNDYLQQLHTYVGEQQRKIDDLEQRVLALENDKKQHTVVEKLEYNFDQLKIERLDGTLHIGLSPEELSSMDSTALQIPPRRNEPNSLEARDPILQQLHTYVNKELPNRIQQLSKEYQVPIDDNFEKEILTDIRTQLSGRLAYYRKEQTPEHSLYPVISQEIDHSLQQFFIRELEKGDSNNET</sequence>
<name>A0A516KEE2_9BACI</name>
<dbReference type="Proteomes" id="UP000315215">
    <property type="component" value="Chromosome"/>
</dbReference>
<evidence type="ECO:0000313" key="3">
    <source>
        <dbReference type="Proteomes" id="UP000315215"/>
    </source>
</evidence>
<accession>A0A516KEE2</accession>